<sequence>MLMVKILLASILSASGVLADGAAIVDAISGIQNATTELTTTVASWDGGILGALPIVSESTSLLTAINDATDTAKQSANLTDLEAVTVGLSIVSLVTGVNSSLTTIIDAKPKFDKVLLSGVVLINLALEKSASADFSNAVLEKLPTSFVSVGETLSGEITDSFDQAIDVYNGPF</sequence>
<name>A0A9W8YWI6_9PEZI</name>
<accession>A0A9W8YWI6</accession>
<evidence type="ECO:0000313" key="3">
    <source>
        <dbReference type="Proteomes" id="UP001140453"/>
    </source>
</evidence>
<dbReference type="EMBL" id="JAPEVB010000003">
    <property type="protein sequence ID" value="KAJ4391782.1"/>
    <property type="molecule type" value="Genomic_DNA"/>
</dbReference>
<feature type="signal peptide" evidence="1">
    <location>
        <begin position="1"/>
        <end position="19"/>
    </location>
</feature>
<dbReference type="AlphaFoldDB" id="A0A9W8YWI6"/>
<dbReference type="PANTHER" id="PTHR38123:SF4">
    <property type="entry name" value="CELL WALL GALACTOMANNOPROTEIN, PUTATIVE (AFU_ORTHOLOGUE AFUA_4G00870)-RELATED"/>
    <property type="match status" value="1"/>
</dbReference>
<keyword evidence="1" id="KW-0732">Signal</keyword>
<proteinExistence type="predicted"/>
<dbReference type="Pfam" id="PF12296">
    <property type="entry name" value="HsbA"/>
    <property type="match status" value="1"/>
</dbReference>
<keyword evidence="3" id="KW-1185">Reference proteome</keyword>
<dbReference type="OrthoDB" id="2422134at2759"/>
<organism evidence="2 3">
    <name type="scientific">Gnomoniopsis smithogilvyi</name>
    <dbReference type="NCBI Taxonomy" id="1191159"/>
    <lineage>
        <taxon>Eukaryota</taxon>
        <taxon>Fungi</taxon>
        <taxon>Dikarya</taxon>
        <taxon>Ascomycota</taxon>
        <taxon>Pezizomycotina</taxon>
        <taxon>Sordariomycetes</taxon>
        <taxon>Sordariomycetidae</taxon>
        <taxon>Diaporthales</taxon>
        <taxon>Gnomoniaceae</taxon>
        <taxon>Gnomoniopsis</taxon>
    </lineage>
</organism>
<dbReference type="InterPro" id="IPR021054">
    <property type="entry name" value="Cell_wall_mannoprotein_1"/>
</dbReference>
<dbReference type="GO" id="GO:0005576">
    <property type="term" value="C:extracellular region"/>
    <property type="evidence" value="ECO:0007669"/>
    <property type="project" value="TreeGrafter"/>
</dbReference>
<dbReference type="PANTHER" id="PTHR38123">
    <property type="entry name" value="CELL WALL SERINE-THREONINE-RICH GALACTOMANNOPROTEIN MP1 (AFU_ORTHOLOGUE AFUA_4G03240)"/>
    <property type="match status" value="1"/>
</dbReference>
<dbReference type="Gene3D" id="1.20.1280.140">
    <property type="match status" value="1"/>
</dbReference>
<reference evidence="2" key="1">
    <citation type="submission" date="2022-10" db="EMBL/GenBank/DDBJ databases">
        <title>Tapping the CABI collections for fungal endophytes: first genome assemblies for Collariella, Neodidymelliopsis, Ascochyta clinopodiicola, Didymella pomorum, Didymosphaeria variabile, Neocosmospora piperis and Neocucurbitaria cava.</title>
        <authorList>
            <person name="Hill R."/>
        </authorList>
    </citation>
    <scope>NUCLEOTIDE SEQUENCE</scope>
    <source>
        <strain evidence="2">IMI 355082</strain>
    </source>
</reference>
<feature type="chain" id="PRO_5040769974" evidence="1">
    <location>
        <begin position="20"/>
        <end position="173"/>
    </location>
</feature>
<gene>
    <name evidence="2" type="ORF">N0V93_005402</name>
</gene>
<comment type="caution">
    <text evidence="2">The sequence shown here is derived from an EMBL/GenBank/DDBJ whole genome shotgun (WGS) entry which is preliminary data.</text>
</comment>
<dbReference type="Proteomes" id="UP001140453">
    <property type="component" value="Unassembled WGS sequence"/>
</dbReference>
<evidence type="ECO:0000256" key="1">
    <source>
        <dbReference type="SAM" id="SignalP"/>
    </source>
</evidence>
<evidence type="ECO:0000313" key="2">
    <source>
        <dbReference type="EMBL" id="KAJ4391782.1"/>
    </source>
</evidence>
<protein>
    <submittedName>
        <fullName evidence="2">Uncharacterized protein</fullName>
    </submittedName>
</protein>